<dbReference type="EMBL" id="CP012801">
    <property type="protein sequence ID" value="ALJ60751.1"/>
    <property type="molecule type" value="Genomic_DNA"/>
</dbReference>
<dbReference type="KEGG" id="bcel:BcellWH2_03528"/>
<dbReference type="InterPro" id="IPR008969">
    <property type="entry name" value="CarboxyPept-like_regulatory"/>
</dbReference>
<dbReference type="PATRIC" id="fig|246787.4.peg.3639"/>
<evidence type="ECO:0000313" key="3">
    <source>
        <dbReference type="EMBL" id="ALJ60751.1"/>
    </source>
</evidence>
<dbReference type="Pfam" id="PF07715">
    <property type="entry name" value="Plug"/>
    <property type="match status" value="1"/>
</dbReference>
<evidence type="ECO:0000259" key="2">
    <source>
        <dbReference type="Pfam" id="PF07715"/>
    </source>
</evidence>
<dbReference type="GO" id="GO:0009279">
    <property type="term" value="C:cell outer membrane"/>
    <property type="evidence" value="ECO:0007669"/>
    <property type="project" value="TreeGrafter"/>
</dbReference>
<dbReference type="Pfam" id="PF13715">
    <property type="entry name" value="CarbopepD_reg_2"/>
    <property type="match status" value="1"/>
</dbReference>
<name>A0A0P0GES4_9BACE</name>
<accession>A0A0P0GES4</accession>
<sequence>MSRKVIYIILSYLLFFTTWCSAQSFYKFSGQILDAQEKEPLPFATIRMKSDEGKFYGSTSDENGRFNITHIESGHYHITVSYIGYEKQERSIDLTNNMSLIFSLKPSSTALREVVVTASESKGITSASKIDRTAMEHLQPTSFSDLLALLPGGKTSDPKMNGAKNITLREVGTSSSNYNTSSLGTKFIIDGAPISTDANMQRLLTDPNTTFDAYNAVNAGVDMRNISTDNIESVEIIRGIPSVEYNDLTSGVVIIKQKQKATPVEARIKADQYGKLFSIGKGVEWKDQRTVLSADAGFLDSYNDPRDRLNNFKRINASVRLNKKWLLGNEHRLNWTAGISYSGNIDNVKTDPDIQTQQEDNYKSSYHSGRWNSSLNWIAPQDKAFKGVTLDLSANMSWDKIERSKFIQLDRDRTVPTHMEEGEYDAEILPYKYTAHVTVDGRPLNLYAKVKTKFELQTWNATHRIQVGASWTYAKNLGDGQVYDLSRPLNPGSSYTRPRKYSDIPASEQIALFVEDQIGIPIGKHHLEVQAGIGSSMLLNLNSRYALSGKPYFDPRINAQWSFPAIGIGNNDLNINVSGGFGWLTKTPTLAQLYPNKLYMDFVQLNYWNANPDYKRMNLRTYIVDPVNYNLKAARNFKWEVRLGMEFHRNDFSITYFRERMSSGFRSMANYSPYSYKKYDASDIDGSELTGPPSLEGMPYSEVSVLNGYSYTGNGSLTLKEGIEFQFASERFKKINSKLTINGAWLRTNYENSLPIQKSVSKVIGNVALSDMYIGLYESDDRYSYEQFNSNFIVDTWLDKLGIKLSATVECTWFYSKQTKERSGVPISYIDATGTVSPYTDADKTDTYKQHLTLSYNQEQFEKSTDPFYMYVNFKATKDFGKNLSIALFADRILDYVPDYTQKGYLIRRTAASPYFGMELNIKL</sequence>
<proteinExistence type="predicted"/>
<protein>
    <submittedName>
        <fullName evidence="3">TonB-dependent Receptor Plug Domain protein</fullName>
    </submittedName>
</protein>
<dbReference type="Gene3D" id="2.60.40.1120">
    <property type="entry name" value="Carboxypeptidase-like, regulatory domain"/>
    <property type="match status" value="1"/>
</dbReference>
<keyword evidence="1" id="KW-0732">Signal</keyword>
<dbReference type="AlphaFoldDB" id="A0A0P0GES4"/>
<dbReference type="Gene3D" id="2.170.130.10">
    <property type="entry name" value="TonB-dependent receptor, plug domain"/>
    <property type="match status" value="1"/>
</dbReference>
<dbReference type="SUPFAM" id="SSF49464">
    <property type="entry name" value="Carboxypeptidase regulatory domain-like"/>
    <property type="match status" value="1"/>
</dbReference>
<dbReference type="RefSeq" id="WP_029427530.1">
    <property type="nucleotide sequence ID" value="NZ_CP012801.1"/>
</dbReference>
<dbReference type="InterPro" id="IPR037066">
    <property type="entry name" value="Plug_dom_sf"/>
</dbReference>
<dbReference type="GO" id="GO:0044718">
    <property type="term" value="P:siderophore transmembrane transport"/>
    <property type="evidence" value="ECO:0007669"/>
    <property type="project" value="TreeGrafter"/>
</dbReference>
<evidence type="ECO:0000256" key="1">
    <source>
        <dbReference type="ARBA" id="ARBA00022729"/>
    </source>
</evidence>
<dbReference type="PANTHER" id="PTHR30069">
    <property type="entry name" value="TONB-DEPENDENT OUTER MEMBRANE RECEPTOR"/>
    <property type="match status" value="1"/>
</dbReference>
<dbReference type="InterPro" id="IPR012910">
    <property type="entry name" value="Plug_dom"/>
</dbReference>
<reference evidence="3 4" key="1">
    <citation type="journal article" date="2015" name="Science">
        <title>Genetic determinants of in vivo fitness and diet responsiveness in multiple human gut Bacteroides.</title>
        <authorList>
            <person name="Wu M."/>
            <person name="McNulty N.P."/>
            <person name="Rodionov D.A."/>
            <person name="Khoroshkin M.S."/>
            <person name="Griffin N.W."/>
            <person name="Cheng J."/>
            <person name="Latreille P."/>
            <person name="Kerstetter R.A."/>
            <person name="Terrapon N."/>
            <person name="Henrissat B."/>
            <person name="Osterman A.L."/>
            <person name="Gordon J.I."/>
        </authorList>
    </citation>
    <scope>NUCLEOTIDE SEQUENCE [LARGE SCALE GENOMIC DNA]</scope>
    <source>
        <strain evidence="3 4">WH2</strain>
    </source>
</reference>
<feature type="domain" description="TonB-dependent receptor plug" evidence="2">
    <location>
        <begin position="125"/>
        <end position="250"/>
    </location>
</feature>
<dbReference type="Proteomes" id="UP000061809">
    <property type="component" value="Chromosome"/>
</dbReference>
<organism evidence="3 4">
    <name type="scientific">Bacteroides cellulosilyticus</name>
    <dbReference type="NCBI Taxonomy" id="246787"/>
    <lineage>
        <taxon>Bacteria</taxon>
        <taxon>Pseudomonadati</taxon>
        <taxon>Bacteroidota</taxon>
        <taxon>Bacteroidia</taxon>
        <taxon>Bacteroidales</taxon>
        <taxon>Bacteroidaceae</taxon>
        <taxon>Bacteroides</taxon>
    </lineage>
</organism>
<evidence type="ECO:0000313" key="4">
    <source>
        <dbReference type="Proteomes" id="UP000061809"/>
    </source>
</evidence>
<dbReference type="InterPro" id="IPR039426">
    <property type="entry name" value="TonB-dep_rcpt-like"/>
</dbReference>
<dbReference type="PANTHER" id="PTHR30069:SF29">
    <property type="entry name" value="HEMOGLOBIN AND HEMOGLOBIN-HAPTOGLOBIN-BINDING PROTEIN 1-RELATED"/>
    <property type="match status" value="1"/>
</dbReference>
<gene>
    <name evidence="3" type="ORF">BcellWH2_03528</name>
</gene>
<dbReference type="GO" id="GO:0015344">
    <property type="term" value="F:siderophore uptake transmembrane transporter activity"/>
    <property type="evidence" value="ECO:0007669"/>
    <property type="project" value="TreeGrafter"/>
</dbReference>
<keyword evidence="3" id="KW-0675">Receptor</keyword>
<dbReference type="SUPFAM" id="SSF56935">
    <property type="entry name" value="Porins"/>
    <property type="match status" value="1"/>
</dbReference>